<feature type="transmembrane region" description="Helical" evidence="6">
    <location>
        <begin position="367"/>
        <end position="392"/>
    </location>
</feature>
<dbReference type="GO" id="GO:0016020">
    <property type="term" value="C:membrane"/>
    <property type="evidence" value="ECO:0007669"/>
    <property type="project" value="UniProtKB-SubCell"/>
</dbReference>
<gene>
    <name evidence="8" type="ORF">EHS89_14255</name>
</gene>
<dbReference type="RefSeq" id="WP_124926830.1">
    <property type="nucleotide sequence ID" value="NZ_BMOH01000007.1"/>
</dbReference>
<comment type="subcellular location">
    <subcellularLocation>
        <location evidence="1">Membrane</location>
        <topology evidence="1">Multi-pass membrane protein</topology>
    </subcellularLocation>
</comment>
<feature type="domain" description="Major facilitator superfamily (MFS) profile" evidence="7">
    <location>
        <begin position="22"/>
        <end position="454"/>
    </location>
</feature>
<dbReference type="GO" id="GO:0022857">
    <property type="term" value="F:transmembrane transporter activity"/>
    <property type="evidence" value="ECO:0007669"/>
    <property type="project" value="InterPro"/>
</dbReference>
<feature type="transmembrane region" description="Helical" evidence="6">
    <location>
        <begin position="276"/>
        <end position="301"/>
    </location>
</feature>
<dbReference type="EMBL" id="RQXV01000008">
    <property type="protein sequence ID" value="RRC98250.1"/>
    <property type="molecule type" value="Genomic_DNA"/>
</dbReference>
<feature type="transmembrane region" description="Helical" evidence="6">
    <location>
        <begin position="431"/>
        <end position="453"/>
    </location>
</feature>
<keyword evidence="3 6" id="KW-0812">Transmembrane</keyword>
<dbReference type="InterPro" id="IPR004752">
    <property type="entry name" value="AmpG_permease/AT-1"/>
</dbReference>
<dbReference type="InterPro" id="IPR011701">
    <property type="entry name" value="MFS"/>
</dbReference>
<dbReference type="NCBIfam" id="TIGR00901">
    <property type="entry name" value="2A0125"/>
    <property type="match status" value="1"/>
</dbReference>
<accession>A0A3P1SMK0</accession>
<feature type="transmembrane region" description="Helical" evidence="6">
    <location>
        <begin position="404"/>
        <end position="425"/>
    </location>
</feature>
<keyword evidence="5 6" id="KW-0472">Membrane</keyword>
<dbReference type="InterPro" id="IPR020846">
    <property type="entry name" value="MFS_dom"/>
</dbReference>
<dbReference type="SUPFAM" id="SSF103473">
    <property type="entry name" value="MFS general substrate transporter"/>
    <property type="match status" value="1"/>
</dbReference>
<feature type="transmembrane region" description="Helical" evidence="6">
    <location>
        <begin position="164"/>
        <end position="185"/>
    </location>
</feature>
<proteinExistence type="predicted"/>
<reference evidence="8 9" key="1">
    <citation type="submission" date="2018-11" db="EMBL/GenBank/DDBJ databases">
        <title>The draft genome sequence of Amphritea balenae JAMM 1525T.</title>
        <authorList>
            <person name="Fang Z."/>
            <person name="Zhang Y."/>
            <person name="Han X."/>
        </authorList>
    </citation>
    <scope>NUCLEOTIDE SEQUENCE [LARGE SCALE GENOMIC DNA]</scope>
    <source>
        <strain evidence="8 9">JAMM 1525</strain>
    </source>
</reference>
<evidence type="ECO:0000259" key="7">
    <source>
        <dbReference type="PROSITE" id="PS50850"/>
    </source>
</evidence>
<feature type="transmembrane region" description="Helical" evidence="6">
    <location>
        <begin position="341"/>
        <end position="361"/>
    </location>
</feature>
<dbReference type="Gene3D" id="1.20.1250.20">
    <property type="entry name" value="MFS general substrate transporter like domains"/>
    <property type="match status" value="1"/>
</dbReference>
<keyword evidence="9" id="KW-1185">Reference proteome</keyword>
<evidence type="ECO:0000256" key="1">
    <source>
        <dbReference type="ARBA" id="ARBA00004141"/>
    </source>
</evidence>
<evidence type="ECO:0000256" key="4">
    <source>
        <dbReference type="ARBA" id="ARBA00022989"/>
    </source>
</evidence>
<keyword evidence="4 6" id="KW-1133">Transmembrane helix</keyword>
<keyword evidence="2" id="KW-0813">Transport</keyword>
<dbReference type="InterPro" id="IPR036259">
    <property type="entry name" value="MFS_trans_sf"/>
</dbReference>
<feature type="transmembrane region" description="Helical" evidence="6">
    <location>
        <begin position="197"/>
        <end position="216"/>
    </location>
</feature>
<sequence length="472" mass="51526">MIPAQSGSESWLESSKIYLHPRAITLFFLGFSSGLPLLLVFGTLSFWLREAGIERSLITYFSWVGLAYGFKWIWAPLIDRLAIPLLSTLLGRRRSWLVLAQLMLVLSLSGLAFSNPLENLEAMAILALCVALSSATQDIVIDAYRIESAGERLQAAMAATYMAGYRIAMIVAGAGALAVAAWVAPTPEAYSSDAWKIAYLSMAALMGIGLLTSLIISEPEAVKMDQETLEQQNKVIQFSEQFAHLPHWLSRFLGWLYIALLCPFRDFIKRYGMQAIIILALISTYRISDVILGIIANVFYVDMGFTKAEISKIIKVYGVIMTIVGAGIGGILVNRFGVMKILFSGALLVALTNLLFAWLASVGNDTLVLTIVISLDNLSGGIATAAFVAYLSSLTNIQYSATQYALFSSVMLLFPKFLGGFSGGFVDSFGYIWFFSGAALLGLPVLVLVIMAARVKQQNTVTEKNREIETSS</sequence>
<evidence type="ECO:0000256" key="6">
    <source>
        <dbReference type="SAM" id="Phobius"/>
    </source>
</evidence>
<feature type="transmembrane region" description="Helical" evidence="6">
    <location>
        <begin position="125"/>
        <end position="144"/>
    </location>
</feature>
<evidence type="ECO:0000256" key="3">
    <source>
        <dbReference type="ARBA" id="ARBA00022692"/>
    </source>
</evidence>
<dbReference type="PROSITE" id="PS50850">
    <property type="entry name" value="MFS"/>
    <property type="match status" value="1"/>
</dbReference>
<evidence type="ECO:0000313" key="9">
    <source>
        <dbReference type="Proteomes" id="UP000267535"/>
    </source>
</evidence>
<evidence type="ECO:0000256" key="2">
    <source>
        <dbReference type="ARBA" id="ARBA00022448"/>
    </source>
</evidence>
<dbReference type="PANTHER" id="PTHR12778:SF10">
    <property type="entry name" value="MAJOR FACILITATOR SUPERFAMILY DOMAIN-CONTAINING PROTEIN 3"/>
    <property type="match status" value="1"/>
</dbReference>
<evidence type="ECO:0000313" key="8">
    <source>
        <dbReference type="EMBL" id="RRC98250.1"/>
    </source>
</evidence>
<dbReference type="OrthoDB" id="9787815at2"/>
<feature type="transmembrane region" description="Helical" evidence="6">
    <location>
        <begin position="57"/>
        <end position="75"/>
    </location>
</feature>
<feature type="transmembrane region" description="Helical" evidence="6">
    <location>
        <begin position="95"/>
        <end position="113"/>
    </location>
</feature>
<feature type="transmembrane region" description="Helical" evidence="6">
    <location>
        <begin position="23"/>
        <end position="48"/>
    </location>
</feature>
<protein>
    <submittedName>
        <fullName evidence="8">MFS transporter</fullName>
    </submittedName>
</protein>
<dbReference type="AlphaFoldDB" id="A0A3P1SMK0"/>
<feature type="transmembrane region" description="Helical" evidence="6">
    <location>
        <begin position="313"/>
        <end position="334"/>
    </location>
</feature>
<dbReference type="Pfam" id="PF07690">
    <property type="entry name" value="MFS_1"/>
    <property type="match status" value="1"/>
</dbReference>
<name>A0A3P1SMK0_9GAMM</name>
<dbReference type="Proteomes" id="UP000267535">
    <property type="component" value="Unassembled WGS sequence"/>
</dbReference>
<dbReference type="PANTHER" id="PTHR12778">
    <property type="entry name" value="SOLUTE CARRIER FAMILY 33 ACETYL-COA TRANSPORTER -RELATED"/>
    <property type="match status" value="1"/>
</dbReference>
<evidence type="ECO:0000256" key="5">
    <source>
        <dbReference type="ARBA" id="ARBA00023136"/>
    </source>
</evidence>
<organism evidence="8 9">
    <name type="scientific">Amphritea balenae</name>
    <dbReference type="NCBI Taxonomy" id="452629"/>
    <lineage>
        <taxon>Bacteria</taxon>
        <taxon>Pseudomonadati</taxon>
        <taxon>Pseudomonadota</taxon>
        <taxon>Gammaproteobacteria</taxon>
        <taxon>Oceanospirillales</taxon>
        <taxon>Oceanospirillaceae</taxon>
        <taxon>Amphritea</taxon>
    </lineage>
</organism>
<comment type="caution">
    <text evidence="8">The sequence shown here is derived from an EMBL/GenBank/DDBJ whole genome shotgun (WGS) entry which is preliminary data.</text>
</comment>